<reference evidence="5" key="2">
    <citation type="submission" date="2018-05" db="EMBL/GenBank/DDBJ databases">
        <title>OpunRS2 (Oryza punctata Reference Sequence Version 2).</title>
        <authorList>
            <person name="Zhang J."/>
            <person name="Kudrna D."/>
            <person name="Lee S."/>
            <person name="Talag J."/>
            <person name="Welchert J."/>
            <person name="Wing R.A."/>
        </authorList>
    </citation>
    <scope>NUCLEOTIDE SEQUENCE [LARGE SCALE GENOMIC DNA]</scope>
</reference>
<dbReference type="InterPro" id="IPR018359">
    <property type="entry name" value="Bromodomain_CS"/>
</dbReference>
<evidence type="ECO:0000259" key="4">
    <source>
        <dbReference type="PROSITE" id="PS50014"/>
    </source>
</evidence>
<evidence type="ECO:0000256" key="2">
    <source>
        <dbReference type="PROSITE-ProRule" id="PRU00035"/>
    </source>
</evidence>
<evidence type="ECO:0000256" key="1">
    <source>
        <dbReference type="ARBA" id="ARBA00023117"/>
    </source>
</evidence>
<feature type="region of interest" description="Disordered" evidence="3">
    <location>
        <begin position="428"/>
        <end position="465"/>
    </location>
</feature>
<reference evidence="5" key="1">
    <citation type="submission" date="2015-04" db="UniProtKB">
        <authorList>
            <consortium name="EnsemblPlants"/>
        </authorList>
    </citation>
    <scope>IDENTIFICATION</scope>
</reference>
<feature type="compositionally biased region" description="Basic and acidic residues" evidence="3">
    <location>
        <begin position="229"/>
        <end position="239"/>
    </location>
</feature>
<keyword evidence="1 2" id="KW-0103">Bromodomain</keyword>
<feature type="compositionally biased region" description="Pro residues" evidence="3">
    <location>
        <begin position="41"/>
        <end position="51"/>
    </location>
</feature>
<organism evidence="5">
    <name type="scientific">Oryza punctata</name>
    <name type="common">Red rice</name>
    <dbReference type="NCBI Taxonomy" id="4537"/>
    <lineage>
        <taxon>Eukaryota</taxon>
        <taxon>Viridiplantae</taxon>
        <taxon>Streptophyta</taxon>
        <taxon>Embryophyta</taxon>
        <taxon>Tracheophyta</taxon>
        <taxon>Spermatophyta</taxon>
        <taxon>Magnoliopsida</taxon>
        <taxon>Liliopsida</taxon>
        <taxon>Poales</taxon>
        <taxon>Poaceae</taxon>
        <taxon>BOP clade</taxon>
        <taxon>Oryzoideae</taxon>
        <taxon>Oryzeae</taxon>
        <taxon>Oryzinae</taxon>
        <taxon>Oryza</taxon>
    </lineage>
</organism>
<dbReference type="PROSITE" id="PS50014">
    <property type="entry name" value="BROMODOMAIN_2"/>
    <property type="match status" value="1"/>
</dbReference>
<proteinExistence type="predicted"/>
<evidence type="ECO:0000313" key="6">
    <source>
        <dbReference type="Proteomes" id="UP000026962"/>
    </source>
</evidence>
<dbReference type="Gramene" id="OPUNC09G17160.1">
    <property type="protein sequence ID" value="OPUNC09G17160.1"/>
    <property type="gene ID" value="OPUNC09G17160"/>
</dbReference>
<dbReference type="EnsemblPlants" id="OPUNC09G17160.1">
    <property type="protein sequence ID" value="OPUNC09G17160.1"/>
    <property type="gene ID" value="OPUNC09G17160"/>
</dbReference>
<dbReference type="InterPro" id="IPR051831">
    <property type="entry name" value="Bromodomain_contain_prot"/>
</dbReference>
<dbReference type="SUPFAM" id="SSF47370">
    <property type="entry name" value="Bromodomain"/>
    <property type="match status" value="1"/>
</dbReference>
<dbReference type="Pfam" id="PF00439">
    <property type="entry name" value="Bromodomain"/>
    <property type="match status" value="1"/>
</dbReference>
<accession>A0A0E0M478</accession>
<dbReference type="HOGENOM" id="CLU_014410_2_0_1"/>
<feature type="compositionally biased region" description="Basic and acidic residues" evidence="3">
    <location>
        <begin position="29"/>
        <end position="40"/>
    </location>
</feature>
<dbReference type="AlphaFoldDB" id="A0A0E0M478"/>
<feature type="region of interest" description="Disordered" evidence="3">
    <location>
        <begin position="216"/>
        <end position="262"/>
    </location>
</feature>
<dbReference type="Proteomes" id="UP000026962">
    <property type="component" value="Chromosome 9"/>
</dbReference>
<dbReference type="SMART" id="SM00297">
    <property type="entry name" value="BROMO"/>
    <property type="match status" value="1"/>
</dbReference>
<feature type="domain" description="Bromo" evidence="4">
    <location>
        <begin position="129"/>
        <end position="199"/>
    </location>
</feature>
<dbReference type="Gene3D" id="1.20.920.10">
    <property type="entry name" value="Bromodomain-like"/>
    <property type="match status" value="1"/>
</dbReference>
<dbReference type="PROSITE" id="PS00633">
    <property type="entry name" value="BROMODOMAIN_1"/>
    <property type="match status" value="1"/>
</dbReference>
<dbReference type="PANTHER" id="PTHR22881">
    <property type="entry name" value="BROMODOMAIN CONTAINING PROTEIN"/>
    <property type="match status" value="1"/>
</dbReference>
<evidence type="ECO:0000256" key="3">
    <source>
        <dbReference type="SAM" id="MobiDB-lite"/>
    </source>
</evidence>
<name>A0A0E0M478_ORYPU</name>
<dbReference type="InterPro" id="IPR001487">
    <property type="entry name" value="Bromodomain"/>
</dbReference>
<feature type="compositionally biased region" description="Basic and acidic residues" evidence="3">
    <location>
        <begin position="91"/>
        <end position="101"/>
    </location>
</feature>
<feature type="compositionally biased region" description="Basic and acidic residues" evidence="3">
    <location>
        <begin position="454"/>
        <end position="465"/>
    </location>
</feature>
<feature type="region of interest" description="Disordered" evidence="3">
    <location>
        <begin position="1"/>
        <end position="116"/>
    </location>
</feature>
<protein>
    <recommendedName>
        <fullName evidence="4">Bromo domain-containing protein</fullName>
    </recommendedName>
</protein>
<dbReference type="CDD" id="cd04369">
    <property type="entry name" value="Bromodomain"/>
    <property type="match status" value="1"/>
</dbReference>
<sequence length="508" mass="56361">MGKQQPPPATMSAPPRKRKKKGRPSLLDLQKRSLRLEKLQEPPPPPPPPQPRRSTRRNPGLDSGDDDAAEGTPGRREKKLRLVMGLPDGSAKGEKTRKATDGSEEPSDSGPTTPLPDKKLLLFVLDRLQKKDTYGVFSDPVDPEELPDYHDIINHPMDFSTIRKKLNKGAYGNLEQFEDDVFLLTSNAMCYNSPDTIYYRQARAIQELAKKDFENLRQDSDASEPEPEPEIKPDPEPKPQPRRGRPPNKNTIKQKVGRPPVERATADFSGATLASVGNSGHRTQPAFDLQRQVMNGSFIADVLRASFASRNNEYNWSNERKLERIEDYSGSMGKWSAKSGRKPILTEESSRSTYCQPQPSSSVYELPVSSSYNETRKLLVGVQLQQSYPRSLARFAAHLGPVAWEIASKRIERALPPGTKFGRGWVGDGEAPNAIQPPALPSQQHGSIPQVSAERSEHGAEVKGNHNNLHERPAIQHTVNGFSAVSGSNIFPSAPQMVTNRMQTHTAD</sequence>
<evidence type="ECO:0000313" key="5">
    <source>
        <dbReference type="EnsemblPlants" id="OPUNC09G17160.1"/>
    </source>
</evidence>
<feature type="region of interest" description="Disordered" evidence="3">
    <location>
        <begin position="331"/>
        <end position="360"/>
    </location>
</feature>
<dbReference type="PANTHER" id="PTHR22881:SF27">
    <property type="entry name" value="BROMODOMAIN CONTAINING 7_9"/>
    <property type="match status" value="1"/>
</dbReference>
<feature type="compositionally biased region" description="Polar residues" evidence="3">
    <location>
        <begin position="441"/>
        <end position="450"/>
    </location>
</feature>
<dbReference type="PRINTS" id="PR00503">
    <property type="entry name" value="BROMODOMAIN"/>
</dbReference>
<dbReference type="InterPro" id="IPR036427">
    <property type="entry name" value="Bromodomain-like_sf"/>
</dbReference>
<keyword evidence="6" id="KW-1185">Reference proteome</keyword>